<protein>
    <recommendedName>
        <fullName evidence="6">Transketolase N-terminal domain-containing protein</fullName>
    </recommendedName>
</protein>
<feature type="non-terminal residue" evidence="7">
    <location>
        <position position="97"/>
    </location>
</feature>
<dbReference type="AlphaFoldDB" id="A0A271VMV7"/>
<dbReference type="PANTHER" id="PTHR43522">
    <property type="entry name" value="TRANSKETOLASE"/>
    <property type="match status" value="1"/>
</dbReference>
<evidence type="ECO:0000256" key="3">
    <source>
        <dbReference type="ARBA" id="ARBA00022723"/>
    </source>
</evidence>
<keyword evidence="3" id="KW-0479">Metal-binding</keyword>
<dbReference type="PROSITE" id="PS00801">
    <property type="entry name" value="TRANSKETOLASE_1"/>
    <property type="match status" value="1"/>
</dbReference>
<dbReference type="PANTHER" id="PTHR43522:SF2">
    <property type="entry name" value="TRANSKETOLASE 1-RELATED"/>
    <property type="match status" value="1"/>
</dbReference>
<dbReference type="InterPro" id="IPR029061">
    <property type="entry name" value="THDP-binding"/>
</dbReference>
<dbReference type="GO" id="GO:0005829">
    <property type="term" value="C:cytosol"/>
    <property type="evidence" value="ECO:0007669"/>
    <property type="project" value="TreeGrafter"/>
</dbReference>
<reference evidence="8" key="1">
    <citation type="submission" date="2017-07" db="EMBL/GenBank/DDBJ databases">
        <authorList>
            <person name="Boucher Y."/>
            <person name="Orata F.D."/>
        </authorList>
    </citation>
    <scope>NUCLEOTIDE SEQUENCE [LARGE SCALE GENOMIC DNA]</scope>
    <source>
        <strain evidence="8">OYP9E10</strain>
    </source>
</reference>
<dbReference type="GO" id="GO:0046872">
    <property type="term" value="F:metal ion binding"/>
    <property type="evidence" value="ECO:0007669"/>
    <property type="project" value="UniProtKB-KW"/>
</dbReference>
<evidence type="ECO:0000256" key="2">
    <source>
        <dbReference type="ARBA" id="ARBA00022679"/>
    </source>
</evidence>
<gene>
    <name evidence="7" type="ORF">CGU03_16515</name>
</gene>
<dbReference type="InterPro" id="IPR049557">
    <property type="entry name" value="Transketolase_CS"/>
</dbReference>
<feature type="domain" description="Transketolase N-terminal" evidence="6">
    <location>
        <begin position="33"/>
        <end position="97"/>
    </location>
</feature>
<proteinExistence type="predicted"/>
<name>A0A271VMV7_VIBMT</name>
<dbReference type="InterPro" id="IPR033247">
    <property type="entry name" value="Transketolase_fam"/>
</dbReference>
<evidence type="ECO:0000256" key="4">
    <source>
        <dbReference type="ARBA" id="ARBA00023052"/>
    </source>
</evidence>
<evidence type="ECO:0000313" key="8">
    <source>
        <dbReference type="Proteomes" id="UP000216173"/>
    </source>
</evidence>
<accession>A0A271VMV7</accession>
<dbReference type="GO" id="GO:0006098">
    <property type="term" value="P:pentose-phosphate shunt"/>
    <property type="evidence" value="ECO:0007669"/>
    <property type="project" value="TreeGrafter"/>
</dbReference>
<dbReference type="Gene3D" id="3.40.50.970">
    <property type="match status" value="1"/>
</dbReference>
<dbReference type="SUPFAM" id="SSF52518">
    <property type="entry name" value="Thiamin diphosphate-binding fold (THDP-binding)"/>
    <property type="match status" value="1"/>
</dbReference>
<dbReference type="EMBL" id="NMSH01000039">
    <property type="protein sequence ID" value="PAR19498.1"/>
    <property type="molecule type" value="Genomic_DNA"/>
</dbReference>
<keyword evidence="4" id="KW-0786">Thiamine pyrophosphate</keyword>
<evidence type="ECO:0000313" key="7">
    <source>
        <dbReference type="EMBL" id="PAR19498.1"/>
    </source>
</evidence>
<comment type="caution">
    <text evidence="7">The sequence shown here is derived from an EMBL/GenBank/DDBJ whole genome shotgun (WGS) entry which is preliminary data.</text>
</comment>
<dbReference type="InterPro" id="IPR005474">
    <property type="entry name" value="Transketolase_N"/>
</dbReference>
<comment type="cofactor">
    <cofactor evidence="1">
        <name>thiamine diphosphate</name>
        <dbReference type="ChEBI" id="CHEBI:58937"/>
    </cofactor>
</comment>
<dbReference type="Proteomes" id="UP000216173">
    <property type="component" value="Unassembled WGS sequence"/>
</dbReference>
<dbReference type="GO" id="GO:0004802">
    <property type="term" value="F:transketolase activity"/>
    <property type="evidence" value="ECO:0007669"/>
    <property type="project" value="TreeGrafter"/>
</dbReference>
<organism evidence="7 8">
    <name type="scientific">Vibrio metoecus</name>
    <dbReference type="NCBI Taxonomy" id="1481663"/>
    <lineage>
        <taxon>Bacteria</taxon>
        <taxon>Pseudomonadati</taxon>
        <taxon>Pseudomonadota</taxon>
        <taxon>Gammaproteobacteria</taxon>
        <taxon>Vibrionales</taxon>
        <taxon>Vibrionaceae</taxon>
        <taxon>Vibrio</taxon>
    </lineage>
</organism>
<sequence>MQQQGGFATIAATDFPHLFISLTSHLGVDMSSRKQLANAIRALSMDGVQKANSGHPGAPMGMADIAEVLWRSHLNHNPQNPNWADRDRFVLSNGHGS</sequence>
<evidence type="ECO:0000259" key="6">
    <source>
        <dbReference type="Pfam" id="PF00456"/>
    </source>
</evidence>
<feature type="region of interest" description="Disordered" evidence="5">
    <location>
        <begin position="76"/>
        <end position="97"/>
    </location>
</feature>
<evidence type="ECO:0000256" key="5">
    <source>
        <dbReference type="SAM" id="MobiDB-lite"/>
    </source>
</evidence>
<evidence type="ECO:0000256" key="1">
    <source>
        <dbReference type="ARBA" id="ARBA00001964"/>
    </source>
</evidence>
<dbReference type="Pfam" id="PF00456">
    <property type="entry name" value="Transketolase_N"/>
    <property type="match status" value="1"/>
</dbReference>
<keyword evidence="2" id="KW-0808">Transferase</keyword>